<dbReference type="EMBL" id="JABTEG010000006">
    <property type="protein sequence ID" value="KAG4304792.1"/>
    <property type="molecule type" value="Genomic_DNA"/>
</dbReference>
<reference evidence="1 2" key="1">
    <citation type="journal article" date="2021" name="Commun. Biol.">
        <title>Genomic insights into the host specific adaptation of the Pneumocystis genus.</title>
        <authorList>
            <person name="Cisse O.H."/>
            <person name="Ma L."/>
            <person name="Dekker J.P."/>
            <person name="Khil P.P."/>
            <person name="Youn J.-H."/>
            <person name="Brenchley J.M."/>
            <person name="Blair R."/>
            <person name="Pahar B."/>
            <person name="Chabe M."/>
            <person name="Van Rompay K.K.A."/>
            <person name="Keesler R."/>
            <person name="Sukura A."/>
            <person name="Hirsch V."/>
            <person name="Kutty G."/>
            <person name="Liu Y."/>
            <person name="Peng L."/>
            <person name="Chen J."/>
            <person name="Song J."/>
            <person name="Weissenbacher-Lang C."/>
            <person name="Xu J."/>
            <person name="Upham N.S."/>
            <person name="Stajich J.E."/>
            <person name="Cuomo C.A."/>
            <person name="Cushion M.T."/>
            <person name="Kovacs J.A."/>
        </authorList>
    </citation>
    <scope>NUCLEOTIDE SEQUENCE [LARGE SCALE GENOMIC DNA]</scope>
    <source>
        <strain evidence="1 2">RABM</strain>
    </source>
</reference>
<proteinExistence type="predicted"/>
<keyword evidence="2" id="KW-1185">Reference proteome</keyword>
<comment type="caution">
    <text evidence="1">The sequence shown here is derived from an EMBL/GenBank/DDBJ whole genome shotgun (WGS) entry which is preliminary data.</text>
</comment>
<sequence length="212" mass="24540">MRSTVREIARINAAQMGVPESESWHAQYKDSAYIYIGGLPYDLTEGDIICIFSQYGEPLDINLIRDKKTGKSKGFCFLKYEDQRSTILAVDNLSGAKVLGRILKVDHVLNYRHPKQDSDDEQSGKMIGMNAAPPILEQEEKEKSNSEDDFSKGIDPDDPLRSYIIEKRKKEARRLKKREKKRRHLNDDDDENKTSYKSHKKDYSEKRDHSEI</sequence>
<dbReference type="Proteomes" id="UP000768646">
    <property type="component" value="Unassembled WGS sequence"/>
</dbReference>
<name>A0ACB7CCJ4_9ASCO</name>
<evidence type="ECO:0000313" key="2">
    <source>
        <dbReference type="Proteomes" id="UP000768646"/>
    </source>
</evidence>
<gene>
    <name evidence="1" type="ORF">PORY_001845</name>
</gene>
<evidence type="ECO:0000313" key="1">
    <source>
        <dbReference type="EMBL" id="KAG4304792.1"/>
    </source>
</evidence>
<organism evidence="1 2">
    <name type="scientific">Pneumocystis oryctolagi</name>
    <dbReference type="NCBI Taxonomy" id="42067"/>
    <lineage>
        <taxon>Eukaryota</taxon>
        <taxon>Fungi</taxon>
        <taxon>Dikarya</taxon>
        <taxon>Ascomycota</taxon>
        <taxon>Taphrinomycotina</taxon>
        <taxon>Pneumocystomycetes</taxon>
        <taxon>Pneumocystaceae</taxon>
        <taxon>Pneumocystis</taxon>
    </lineage>
</organism>
<accession>A0ACB7CCJ4</accession>
<protein>
    <submittedName>
        <fullName evidence="1">Uncharacterized protein</fullName>
    </submittedName>
</protein>